<dbReference type="InterPro" id="IPR001638">
    <property type="entry name" value="Solute-binding_3/MltF_N"/>
</dbReference>
<feature type="chain" id="PRO_5039050195" evidence="5">
    <location>
        <begin position="21"/>
        <end position="259"/>
    </location>
</feature>
<dbReference type="Pfam" id="PF00497">
    <property type="entry name" value="SBP_bac_3"/>
    <property type="match status" value="1"/>
</dbReference>
<accession>A0A841R3F5</accession>
<sequence>MAKKWTQLLMLVICSLALLIAGCGGNSADKGAAGGDKVLRVGAETTFPPFEFADEKGNYSGFDLDLIHAIAADLGYKVEFKSMGFDALIPALNSKQIDVIISAMSITDERKNVVLFSDPYYKSGVAIVTNKTNQDIQGKADLEGKTIACQIGNTGSMLASEISNAKVINFDGANQAFLQLKNGGADAVMIDLPVAQDYMKKDADKAFQVVGDVLEAEDYGIAVSKENQELMKKINASLKKLKDNGEYQKIYEKWFGTQK</sequence>
<feature type="domain" description="Ionotropic glutamate receptor C-terminal" evidence="7">
    <location>
        <begin position="38"/>
        <end position="257"/>
    </location>
</feature>
<dbReference type="GO" id="GO:0016020">
    <property type="term" value="C:membrane"/>
    <property type="evidence" value="ECO:0007669"/>
    <property type="project" value="InterPro"/>
</dbReference>
<dbReference type="GO" id="GO:0030313">
    <property type="term" value="C:cell envelope"/>
    <property type="evidence" value="ECO:0007669"/>
    <property type="project" value="UniProtKB-SubCell"/>
</dbReference>
<feature type="signal peptide" evidence="5">
    <location>
        <begin position="1"/>
        <end position="20"/>
    </location>
</feature>
<organism evidence="8 9">
    <name type="scientific">Negativicoccus succinicivorans</name>
    <dbReference type="NCBI Taxonomy" id="620903"/>
    <lineage>
        <taxon>Bacteria</taxon>
        <taxon>Bacillati</taxon>
        <taxon>Bacillota</taxon>
        <taxon>Negativicutes</taxon>
        <taxon>Veillonellales</taxon>
        <taxon>Veillonellaceae</taxon>
        <taxon>Negativicoccus</taxon>
    </lineage>
</organism>
<dbReference type="PROSITE" id="PS51257">
    <property type="entry name" value="PROKAR_LIPOPROTEIN"/>
    <property type="match status" value="1"/>
</dbReference>
<evidence type="ECO:0000256" key="5">
    <source>
        <dbReference type="SAM" id="SignalP"/>
    </source>
</evidence>
<evidence type="ECO:0000256" key="1">
    <source>
        <dbReference type="ARBA" id="ARBA00004196"/>
    </source>
</evidence>
<comment type="subcellular location">
    <subcellularLocation>
        <location evidence="1">Cell envelope</location>
    </subcellularLocation>
</comment>
<dbReference type="InterPro" id="IPR001320">
    <property type="entry name" value="Iontro_rcpt_C"/>
</dbReference>
<dbReference type="PANTHER" id="PTHR35936">
    <property type="entry name" value="MEMBRANE-BOUND LYTIC MUREIN TRANSGLYCOSYLASE F"/>
    <property type="match status" value="1"/>
</dbReference>
<keyword evidence="9" id="KW-1185">Reference proteome</keyword>
<dbReference type="SUPFAM" id="SSF53850">
    <property type="entry name" value="Periplasmic binding protein-like II"/>
    <property type="match status" value="1"/>
</dbReference>
<keyword evidence="3 5" id="KW-0732">Signal</keyword>
<dbReference type="PANTHER" id="PTHR35936:SF17">
    <property type="entry name" value="ARGININE-BINDING EXTRACELLULAR PROTEIN ARTP"/>
    <property type="match status" value="1"/>
</dbReference>
<evidence type="ECO:0000313" key="9">
    <source>
        <dbReference type="Proteomes" id="UP000591941"/>
    </source>
</evidence>
<feature type="domain" description="Solute-binding protein family 3/N-terminal" evidence="6">
    <location>
        <begin position="38"/>
        <end position="258"/>
    </location>
</feature>
<dbReference type="InterPro" id="IPR018313">
    <property type="entry name" value="SBP_3_CS"/>
</dbReference>
<dbReference type="Gene3D" id="3.40.190.10">
    <property type="entry name" value="Periplasmic binding protein-like II"/>
    <property type="match status" value="2"/>
</dbReference>
<dbReference type="SMART" id="SM00062">
    <property type="entry name" value="PBPb"/>
    <property type="match status" value="1"/>
</dbReference>
<dbReference type="AlphaFoldDB" id="A0A841R3F5"/>
<name>A0A841R3F5_9FIRM</name>
<gene>
    <name evidence="8" type="ORF">HNR45_000144</name>
</gene>
<evidence type="ECO:0000256" key="4">
    <source>
        <dbReference type="RuleBase" id="RU003744"/>
    </source>
</evidence>
<proteinExistence type="inferred from homology"/>
<evidence type="ECO:0000259" key="6">
    <source>
        <dbReference type="SMART" id="SM00062"/>
    </source>
</evidence>
<comment type="caution">
    <text evidence="8">The sequence shown here is derived from an EMBL/GenBank/DDBJ whole genome shotgun (WGS) entry which is preliminary data.</text>
</comment>
<dbReference type="GeneID" id="93485429"/>
<dbReference type="GO" id="GO:0015276">
    <property type="term" value="F:ligand-gated monoatomic ion channel activity"/>
    <property type="evidence" value="ECO:0007669"/>
    <property type="project" value="InterPro"/>
</dbReference>
<dbReference type="Proteomes" id="UP000591941">
    <property type="component" value="Unassembled WGS sequence"/>
</dbReference>
<evidence type="ECO:0000313" key="8">
    <source>
        <dbReference type="EMBL" id="MBB6477122.1"/>
    </source>
</evidence>
<evidence type="ECO:0000256" key="2">
    <source>
        <dbReference type="ARBA" id="ARBA00010333"/>
    </source>
</evidence>
<evidence type="ECO:0000259" key="7">
    <source>
        <dbReference type="SMART" id="SM00079"/>
    </source>
</evidence>
<reference evidence="8 9" key="1">
    <citation type="submission" date="2020-08" db="EMBL/GenBank/DDBJ databases">
        <title>Genomic Encyclopedia of Type Strains, Phase IV (KMG-IV): sequencing the most valuable type-strain genomes for metagenomic binning, comparative biology and taxonomic classification.</title>
        <authorList>
            <person name="Goeker M."/>
        </authorList>
    </citation>
    <scope>NUCLEOTIDE SEQUENCE [LARGE SCALE GENOMIC DNA]</scope>
    <source>
        <strain evidence="8 9">DSM 21255</strain>
    </source>
</reference>
<dbReference type="SMART" id="SM00079">
    <property type="entry name" value="PBPe"/>
    <property type="match status" value="1"/>
</dbReference>
<comment type="similarity">
    <text evidence="2 4">Belongs to the bacterial solute-binding protein 3 family.</text>
</comment>
<dbReference type="RefSeq" id="WP_024048845.1">
    <property type="nucleotide sequence ID" value="NZ_CABWNB010000001.1"/>
</dbReference>
<dbReference type="CDD" id="cd13624">
    <property type="entry name" value="PBP2_Arg_Lys_His"/>
    <property type="match status" value="1"/>
</dbReference>
<protein>
    <submittedName>
        <fullName evidence="8">Polar amino acid transport system substrate-binding protein</fullName>
    </submittedName>
</protein>
<dbReference type="PROSITE" id="PS01039">
    <property type="entry name" value="SBP_BACTERIAL_3"/>
    <property type="match status" value="1"/>
</dbReference>
<dbReference type="OrthoDB" id="9774451at2"/>
<evidence type="ECO:0000256" key="3">
    <source>
        <dbReference type="ARBA" id="ARBA00022729"/>
    </source>
</evidence>
<dbReference type="EMBL" id="JACHHI010000001">
    <property type="protein sequence ID" value="MBB6477122.1"/>
    <property type="molecule type" value="Genomic_DNA"/>
</dbReference>